<feature type="non-terminal residue" evidence="1">
    <location>
        <position position="190"/>
    </location>
</feature>
<organism evidence="1 2">
    <name type="scientific">Cymbomonas tetramitiformis</name>
    <dbReference type="NCBI Taxonomy" id="36881"/>
    <lineage>
        <taxon>Eukaryota</taxon>
        <taxon>Viridiplantae</taxon>
        <taxon>Chlorophyta</taxon>
        <taxon>Pyramimonadophyceae</taxon>
        <taxon>Pyramimonadales</taxon>
        <taxon>Pyramimonadaceae</taxon>
        <taxon>Cymbomonas</taxon>
    </lineage>
</organism>
<dbReference type="Proteomes" id="UP001190700">
    <property type="component" value="Unassembled WGS sequence"/>
</dbReference>
<proteinExistence type="predicted"/>
<keyword evidence="2" id="KW-1185">Reference proteome</keyword>
<sequence length="190" mass="20132">MACIAAADLDNSTSGATGCASNCSYGMDCDDMIYYEYFNSCQQAEENGCDCTGCTLCEDSYAGSTNECSHYYNSWQPMERCGTCHSSCAACGFNSSPIRRGTGADCITCADGSAVTSLYDDATGCCGADCAANLGMSSIADPATPACLLDCWIVSFLFGIYDEMCSFYGCAEDCSDEERTRVQDLYGCNS</sequence>
<reference evidence="1 2" key="1">
    <citation type="journal article" date="2015" name="Genome Biol. Evol.">
        <title>Comparative Genomics of a Bacterivorous Green Alga Reveals Evolutionary Causalities and Consequences of Phago-Mixotrophic Mode of Nutrition.</title>
        <authorList>
            <person name="Burns J.A."/>
            <person name="Paasch A."/>
            <person name="Narechania A."/>
            <person name="Kim E."/>
        </authorList>
    </citation>
    <scope>NUCLEOTIDE SEQUENCE [LARGE SCALE GENOMIC DNA]</scope>
    <source>
        <strain evidence="1 2">PLY_AMNH</strain>
    </source>
</reference>
<gene>
    <name evidence="1" type="ORF">CYMTET_21499</name>
</gene>
<evidence type="ECO:0000313" key="1">
    <source>
        <dbReference type="EMBL" id="KAK3270092.1"/>
    </source>
</evidence>
<comment type="caution">
    <text evidence="1">The sequence shown here is derived from an EMBL/GenBank/DDBJ whole genome shotgun (WGS) entry which is preliminary data.</text>
</comment>
<protein>
    <submittedName>
        <fullName evidence="1">Uncharacterized protein</fullName>
    </submittedName>
</protein>
<dbReference type="EMBL" id="LGRX02010577">
    <property type="protein sequence ID" value="KAK3270092.1"/>
    <property type="molecule type" value="Genomic_DNA"/>
</dbReference>
<accession>A0AAE0L345</accession>
<evidence type="ECO:0000313" key="2">
    <source>
        <dbReference type="Proteomes" id="UP001190700"/>
    </source>
</evidence>
<name>A0AAE0L345_9CHLO</name>
<dbReference type="AlphaFoldDB" id="A0AAE0L345"/>